<evidence type="ECO:0000259" key="2">
    <source>
        <dbReference type="Pfam" id="PF13473"/>
    </source>
</evidence>
<dbReference type="EMBL" id="LT607754">
    <property type="protein sequence ID" value="SCG73759.1"/>
    <property type="molecule type" value="Genomic_DNA"/>
</dbReference>
<feature type="signal peptide" evidence="1">
    <location>
        <begin position="1"/>
        <end position="23"/>
    </location>
</feature>
<organism evidence="3 4">
    <name type="scientific">Micromonospora inositola</name>
    <dbReference type="NCBI Taxonomy" id="47865"/>
    <lineage>
        <taxon>Bacteria</taxon>
        <taxon>Bacillati</taxon>
        <taxon>Actinomycetota</taxon>
        <taxon>Actinomycetes</taxon>
        <taxon>Micromonosporales</taxon>
        <taxon>Micromonosporaceae</taxon>
        <taxon>Micromonospora</taxon>
    </lineage>
</organism>
<dbReference type="SUPFAM" id="SSF49503">
    <property type="entry name" value="Cupredoxins"/>
    <property type="match status" value="1"/>
</dbReference>
<dbReference type="Pfam" id="PF13473">
    <property type="entry name" value="Cupredoxin_1"/>
    <property type="match status" value="1"/>
</dbReference>
<protein>
    <submittedName>
        <fullName evidence="3">Cupredoxin-like domain-containing protein</fullName>
    </submittedName>
</protein>
<dbReference type="RefSeq" id="WP_089014741.1">
    <property type="nucleotide sequence ID" value="NZ_LT607754.1"/>
</dbReference>
<feature type="domain" description="EfeO-type cupredoxin-like" evidence="2">
    <location>
        <begin position="11"/>
        <end position="113"/>
    </location>
</feature>
<proteinExistence type="predicted"/>
<dbReference type="AlphaFoldDB" id="A0A1C5JU52"/>
<evidence type="ECO:0000313" key="4">
    <source>
        <dbReference type="Proteomes" id="UP000198221"/>
    </source>
</evidence>
<dbReference type="InterPro" id="IPR028096">
    <property type="entry name" value="EfeO_Cupredoxin"/>
</dbReference>
<dbReference type="PANTHER" id="PTHR39192">
    <property type="entry name" value="IRON UPTAKE SYSTEM COMPONENT EFEO"/>
    <property type="match status" value="1"/>
</dbReference>
<name>A0A1C5JU52_9ACTN</name>
<reference evidence="4" key="1">
    <citation type="submission" date="2016-06" db="EMBL/GenBank/DDBJ databases">
        <authorList>
            <person name="Varghese N."/>
            <person name="Submissions Spin"/>
        </authorList>
    </citation>
    <scope>NUCLEOTIDE SEQUENCE [LARGE SCALE GENOMIC DNA]</scope>
    <source>
        <strain evidence="4">DSM 43819</strain>
    </source>
</reference>
<accession>A0A1C5JU52</accession>
<dbReference type="PANTHER" id="PTHR39192:SF1">
    <property type="entry name" value="IRON UPTAKE SYSTEM COMPONENT EFEO"/>
    <property type="match status" value="1"/>
</dbReference>
<dbReference type="Gene3D" id="2.60.40.420">
    <property type="entry name" value="Cupredoxins - blue copper proteins"/>
    <property type="match status" value="1"/>
</dbReference>
<dbReference type="InterPro" id="IPR008972">
    <property type="entry name" value="Cupredoxin"/>
</dbReference>
<dbReference type="OrthoDB" id="7260758at2"/>
<gene>
    <name evidence="3" type="ORF">GA0070613_5376</name>
</gene>
<evidence type="ECO:0000313" key="3">
    <source>
        <dbReference type="EMBL" id="SCG73759.1"/>
    </source>
</evidence>
<dbReference type="Proteomes" id="UP000198221">
    <property type="component" value="Chromosome I"/>
</dbReference>
<keyword evidence="1" id="KW-0732">Signal</keyword>
<evidence type="ECO:0000256" key="1">
    <source>
        <dbReference type="SAM" id="SignalP"/>
    </source>
</evidence>
<feature type="chain" id="PRO_5008719977" evidence="1">
    <location>
        <begin position="24"/>
        <end position="232"/>
    </location>
</feature>
<sequence>MNSRTVAVAVAALCATASLTACGEDSPTKAGGVAITATDSGCEVATTSFAPGEVTFTVTNKGKQTTEVYVYGQQGAGFTKVVAEVENIAPGLTRDLKATLGGGAYEIACKPGQSGAGIRTAITVSGGSAAATAEAEAAYDREIELEVTATGVAGADGLTAKVGEKIEFKLENKAAAARALEILDPSGKVVAEIEADANGAAETIVPLTGAGAWTLKVEGQGMAEVEKPLTVG</sequence>
<dbReference type="PROSITE" id="PS51257">
    <property type="entry name" value="PROKAR_LIPOPROTEIN"/>
    <property type="match status" value="1"/>
</dbReference>
<keyword evidence="4" id="KW-1185">Reference proteome</keyword>
<dbReference type="InterPro" id="IPR050894">
    <property type="entry name" value="EfeM/EfeO_iron_uptake"/>
</dbReference>